<evidence type="ECO:0000256" key="1">
    <source>
        <dbReference type="SAM" id="SignalP"/>
    </source>
</evidence>
<organism evidence="3 4">
    <name type="scientific">Polyplosphaeria fusca</name>
    <dbReference type="NCBI Taxonomy" id="682080"/>
    <lineage>
        <taxon>Eukaryota</taxon>
        <taxon>Fungi</taxon>
        <taxon>Dikarya</taxon>
        <taxon>Ascomycota</taxon>
        <taxon>Pezizomycotina</taxon>
        <taxon>Dothideomycetes</taxon>
        <taxon>Pleosporomycetidae</taxon>
        <taxon>Pleosporales</taxon>
        <taxon>Tetraplosphaeriaceae</taxon>
        <taxon>Polyplosphaeria</taxon>
    </lineage>
</organism>
<keyword evidence="1" id="KW-0732">Signal</keyword>
<evidence type="ECO:0000313" key="3">
    <source>
        <dbReference type="EMBL" id="KAF2740112.1"/>
    </source>
</evidence>
<dbReference type="OrthoDB" id="3565018at2759"/>
<protein>
    <recommendedName>
        <fullName evidence="2">DUF7580 domain-containing protein</fullName>
    </recommendedName>
</protein>
<comment type="caution">
    <text evidence="3">The sequence shown here is derived from an EMBL/GenBank/DDBJ whole genome shotgun (WGS) entry which is preliminary data.</text>
</comment>
<sequence>MSGFEVAGVILSSLPLIISAMEHYAEGINTAKRFWRFKSEMRSLILQVNTERGIFINTLEQLLTGIVRVEQMAQFLAAPGGEGWQNFGLEVEAKLRDRLRGAYDLYVGNVEGMERALSKIVEKLRLGADGKPQFSDPNAFKQEYRRLKFSISKSEYAEHLDKVKNFNHALTRLTKQSLELEPARKEARTTPRPNFAAFQNYARSLFATIRAGMKCGCSGHAVNLRLEHRNEEFEEEELFERTPFRVVFSYTTDQQHPVHTVRPWTEADIRCMSKASHDIFAQTAALNVSHTTTTGRRVRFESIELQSARSQAEGATRASSQTSSLPSQIQDLCEAIIRLQQPQRDLCVGYLLDNFQRRHGIYLLQPTIPTSCHWKAYSLRDILEKQVDSTAVRRLSQSDKLRIAVDLASSALQLHKTPWLSDEWRKDDVFFIQRPGATPASIYEHPFVRHRLKSGNGADALQAPMVQKPTFRVIRNQTLYTLGILLIELWYGKPINQLKKPSDLDCQGTPGVEWCTADRLVENDIEFEAGKRYSDAVRRCIRCDFDRKDTSLDNEGFQHAVYDGVVALLEKTWQQFNSLD</sequence>
<dbReference type="Pfam" id="PF24476">
    <property type="entry name" value="DUF7580"/>
    <property type="match status" value="1"/>
</dbReference>
<reference evidence="3" key="1">
    <citation type="journal article" date="2020" name="Stud. Mycol.">
        <title>101 Dothideomycetes genomes: a test case for predicting lifestyles and emergence of pathogens.</title>
        <authorList>
            <person name="Haridas S."/>
            <person name="Albert R."/>
            <person name="Binder M."/>
            <person name="Bloem J."/>
            <person name="Labutti K."/>
            <person name="Salamov A."/>
            <person name="Andreopoulos B."/>
            <person name="Baker S."/>
            <person name="Barry K."/>
            <person name="Bills G."/>
            <person name="Bluhm B."/>
            <person name="Cannon C."/>
            <person name="Castanera R."/>
            <person name="Culley D."/>
            <person name="Daum C."/>
            <person name="Ezra D."/>
            <person name="Gonzalez J."/>
            <person name="Henrissat B."/>
            <person name="Kuo A."/>
            <person name="Liang C."/>
            <person name="Lipzen A."/>
            <person name="Lutzoni F."/>
            <person name="Magnuson J."/>
            <person name="Mondo S."/>
            <person name="Nolan M."/>
            <person name="Ohm R."/>
            <person name="Pangilinan J."/>
            <person name="Park H.-J."/>
            <person name="Ramirez L."/>
            <person name="Alfaro M."/>
            <person name="Sun H."/>
            <person name="Tritt A."/>
            <person name="Yoshinaga Y."/>
            <person name="Zwiers L.-H."/>
            <person name="Turgeon B."/>
            <person name="Goodwin S."/>
            <person name="Spatafora J."/>
            <person name="Crous P."/>
            <person name="Grigoriev I."/>
        </authorList>
    </citation>
    <scope>NUCLEOTIDE SEQUENCE</scope>
    <source>
        <strain evidence="3">CBS 125425</strain>
    </source>
</reference>
<proteinExistence type="predicted"/>
<dbReference type="EMBL" id="ML996101">
    <property type="protein sequence ID" value="KAF2740112.1"/>
    <property type="molecule type" value="Genomic_DNA"/>
</dbReference>
<dbReference type="PANTHER" id="PTHR35186">
    <property type="entry name" value="ANK_REP_REGION DOMAIN-CONTAINING PROTEIN"/>
    <property type="match status" value="1"/>
</dbReference>
<feature type="chain" id="PRO_5040154038" description="DUF7580 domain-containing protein" evidence="1">
    <location>
        <begin position="28"/>
        <end position="580"/>
    </location>
</feature>
<dbReference type="PANTHER" id="PTHR35186:SF4">
    <property type="entry name" value="PRION-INHIBITION AND PROPAGATION HELO DOMAIN-CONTAINING PROTEIN"/>
    <property type="match status" value="1"/>
</dbReference>
<keyword evidence="4" id="KW-1185">Reference proteome</keyword>
<feature type="domain" description="DUF7580" evidence="2">
    <location>
        <begin position="198"/>
        <end position="574"/>
    </location>
</feature>
<dbReference type="Proteomes" id="UP000799444">
    <property type="component" value="Unassembled WGS sequence"/>
</dbReference>
<name>A0A9P4V503_9PLEO</name>
<feature type="signal peptide" evidence="1">
    <location>
        <begin position="1"/>
        <end position="27"/>
    </location>
</feature>
<dbReference type="InterPro" id="IPR056002">
    <property type="entry name" value="DUF7580"/>
</dbReference>
<dbReference type="AlphaFoldDB" id="A0A9P4V503"/>
<evidence type="ECO:0000313" key="4">
    <source>
        <dbReference type="Proteomes" id="UP000799444"/>
    </source>
</evidence>
<accession>A0A9P4V503</accession>
<gene>
    <name evidence="3" type="ORF">EJ04DRAFT_559137</name>
</gene>
<evidence type="ECO:0000259" key="2">
    <source>
        <dbReference type="Pfam" id="PF24476"/>
    </source>
</evidence>